<evidence type="ECO:0008006" key="3">
    <source>
        <dbReference type="Google" id="ProtNLM"/>
    </source>
</evidence>
<evidence type="ECO:0000313" key="1">
    <source>
        <dbReference type="EMBL" id="KAG0514747.1"/>
    </source>
</evidence>
<dbReference type="Proteomes" id="UP000807115">
    <property type="component" value="Chromosome 10"/>
</dbReference>
<evidence type="ECO:0000313" key="2">
    <source>
        <dbReference type="Proteomes" id="UP000807115"/>
    </source>
</evidence>
<feature type="non-terminal residue" evidence="1">
    <location>
        <position position="1"/>
    </location>
</feature>
<reference evidence="1" key="1">
    <citation type="journal article" date="2019" name="BMC Genomics">
        <title>A new reference genome for Sorghum bicolor reveals high levels of sequence similarity between sweet and grain genotypes: implications for the genetics of sugar metabolism.</title>
        <authorList>
            <person name="Cooper E.A."/>
            <person name="Brenton Z.W."/>
            <person name="Flinn B.S."/>
            <person name="Jenkins J."/>
            <person name="Shu S."/>
            <person name="Flowers D."/>
            <person name="Luo F."/>
            <person name="Wang Y."/>
            <person name="Xia P."/>
            <person name="Barry K."/>
            <person name="Daum C."/>
            <person name="Lipzen A."/>
            <person name="Yoshinaga Y."/>
            <person name="Schmutz J."/>
            <person name="Saski C."/>
            <person name="Vermerris W."/>
            <person name="Kresovich S."/>
        </authorList>
    </citation>
    <scope>NUCLEOTIDE SEQUENCE</scope>
</reference>
<name>A0A921Q5W9_SORBI</name>
<dbReference type="PANTHER" id="PTHR36617:SF16">
    <property type="entry name" value="OS04G0516500 PROTEIN"/>
    <property type="match status" value="1"/>
</dbReference>
<dbReference type="EMBL" id="CM027689">
    <property type="protein sequence ID" value="KAG0514747.1"/>
    <property type="molecule type" value="Genomic_DNA"/>
</dbReference>
<organism evidence="1 2">
    <name type="scientific">Sorghum bicolor</name>
    <name type="common">Sorghum</name>
    <name type="synonym">Sorghum vulgare</name>
    <dbReference type="NCBI Taxonomy" id="4558"/>
    <lineage>
        <taxon>Eukaryota</taxon>
        <taxon>Viridiplantae</taxon>
        <taxon>Streptophyta</taxon>
        <taxon>Embryophyta</taxon>
        <taxon>Tracheophyta</taxon>
        <taxon>Spermatophyta</taxon>
        <taxon>Magnoliopsida</taxon>
        <taxon>Liliopsida</taxon>
        <taxon>Poales</taxon>
        <taxon>Poaceae</taxon>
        <taxon>PACMAD clade</taxon>
        <taxon>Panicoideae</taxon>
        <taxon>Andropogonodae</taxon>
        <taxon>Andropogoneae</taxon>
        <taxon>Sorghinae</taxon>
        <taxon>Sorghum</taxon>
    </lineage>
</organism>
<reference evidence="1" key="2">
    <citation type="submission" date="2020-10" db="EMBL/GenBank/DDBJ databases">
        <authorList>
            <person name="Cooper E.A."/>
            <person name="Brenton Z.W."/>
            <person name="Flinn B.S."/>
            <person name="Jenkins J."/>
            <person name="Shu S."/>
            <person name="Flowers D."/>
            <person name="Luo F."/>
            <person name="Wang Y."/>
            <person name="Xia P."/>
            <person name="Barry K."/>
            <person name="Daum C."/>
            <person name="Lipzen A."/>
            <person name="Yoshinaga Y."/>
            <person name="Schmutz J."/>
            <person name="Saski C."/>
            <person name="Vermerris W."/>
            <person name="Kresovich S."/>
        </authorList>
    </citation>
    <scope>NUCLEOTIDE SEQUENCE</scope>
</reference>
<feature type="non-terminal residue" evidence="1">
    <location>
        <position position="115"/>
    </location>
</feature>
<dbReference type="AlphaFoldDB" id="A0A921Q5W9"/>
<protein>
    <recommendedName>
        <fullName evidence="3">Reverse transcriptase zinc-binding domain-containing protein</fullName>
    </recommendedName>
</protein>
<comment type="caution">
    <text evidence="1">The sequence shown here is derived from an EMBL/GenBank/DDBJ whole genome shotgun (WGS) entry which is preliminary data.</text>
</comment>
<accession>A0A921Q5W9</accession>
<gene>
    <name evidence="1" type="ORF">BDA96_10G219900</name>
</gene>
<dbReference type="PANTHER" id="PTHR36617">
    <property type="entry name" value="PROTEIN, PUTATIVE-RELATED"/>
    <property type="match status" value="1"/>
</dbReference>
<proteinExistence type="predicted"/>
<sequence length="115" mass="13767">TTLVWTQLMHLIDLYRAMKIVTVGKRNNTAFWLDSWLNKKPLAYQYPHLFSHVVNKNVTVLDYRSHLGWQIRTRPLTSQRAEHELFQLLNQLDGFQLKDHEDARELRFGPTKEFM</sequence>